<dbReference type="PANTHER" id="PTHR30419">
    <property type="entry name" value="HTH-TYPE TRANSCRIPTIONAL REGULATOR YBHD"/>
    <property type="match status" value="1"/>
</dbReference>
<evidence type="ECO:0000256" key="5">
    <source>
        <dbReference type="SAM" id="SignalP"/>
    </source>
</evidence>
<dbReference type="InterPro" id="IPR036388">
    <property type="entry name" value="WH-like_DNA-bd_sf"/>
</dbReference>
<keyword evidence="4" id="KW-0804">Transcription</keyword>
<dbReference type="CDD" id="cd08440">
    <property type="entry name" value="PBP2_LTTR_like_4"/>
    <property type="match status" value="1"/>
</dbReference>
<dbReference type="PRINTS" id="PR00039">
    <property type="entry name" value="HTHLYSR"/>
</dbReference>
<dbReference type="InterPro" id="IPR050950">
    <property type="entry name" value="HTH-type_LysR_regulators"/>
</dbReference>
<evidence type="ECO:0000256" key="3">
    <source>
        <dbReference type="ARBA" id="ARBA00023125"/>
    </source>
</evidence>
<dbReference type="Pfam" id="PF03466">
    <property type="entry name" value="LysR_substrate"/>
    <property type="match status" value="1"/>
</dbReference>
<feature type="chain" id="PRO_5045586443" description="HTH lysR-type domain-containing protein" evidence="5">
    <location>
        <begin position="24"/>
        <end position="292"/>
    </location>
</feature>
<keyword evidence="2" id="KW-0805">Transcription regulation</keyword>
<dbReference type="PROSITE" id="PS50931">
    <property type="entry name" value="HTH_LYSR"/>
    <property type="match status" value="1"/>
</dbReference>
<feature type="domain" description="HTH lysR-type" evidence="6">
    <location>
        <begin position="4"/>
        <end position="61"/>
    </location>
</feature>
<dbReference type="InterPro" id="IPR005119">
    <property type="entry name" value="LysR_subst-bd"/>
</dbReference>
<evidence type="ECO:0000256" key="1">
    <source>
        <dbReference type="ARBA" id="ARBA00009437"/>
    </source>
</evidence>
<evidence type="ECO:0000256" key="4">
    <source>
        <dbReference type="ARBA" id="ARBA00023163"/>
    </source>
</evidence>
<dbReference type="Proteomes" id="UP000233458">
    <property type="component" value="Chromosome"/>
</dbReference>
<evidence type="ECO:0000313" key="7">
    <source>
        <dbReference type="EMBL" id="AUG51473.1"/>
    </source>
</evidence>
<organism evidence="7 8">
    <name type="scientific">Thalassospira marina</name>
    <dbReference type="NCBI Taxonomy" id="2048283"/>
    <lineage>
        <taxon>Bacteria</taxon>
        <taxon>Pseudomonadati</taxon>
        <taxon>Pseudomonadota</taxon>
        <taxon>Alphaproteobacteria</taxon>
        <taxon>Rhodospirillales</taxon>
        <taxon>Thalassospiraceae</taxon>
        <taxon>Thalassospira</taxon>
    </lineage>
</organism>
<evidence type="ECO:0000313" key="8">
    <source>
        <dbReference type="Proteomes" id="UP000233458"/>
    </source>
</evidence>
<comment type="similarity">
    <text evidence="1">Belongs to the LysR transcriptional regulatory family.</text>
</comment>
<dbReference type="EMBL" id="CP024199">
    <property type="protein sequence ID" value="AUG51473.1"/>
    <property type="molecule type" value="Genomic_DNA"/>
</dbReference>
<feature type="signal peptide" evidence="5">
    <location>
        <begin position="1"/>
        <end position="23"/>
    </location>
</feature>
<dbReference type="SUPFAM" id="SSF46785">
    <property type="entry name" value="Winged helix' DNA-binding domain"/>
    <property type="match status" value="1"/>
</dbReference>
<reference evidence="7 8" key="1">
    <citation type="submission" date="2017-10" db="EMBL/GenBank/DDBJ databases">
        <title>Biodiversity and function of Thalassospira species in the particle-attached aromatic-hydrocarbon-degrading consortia from the surface seawater of the China South Sea.</title>
        <authorList>
            <person name="Dong C."/>
            <person name="Liu R."/>
            <person name="Shao Z."/>
        </authorList>
    </citation>
    <scope>NUCLEOTIDE SEQUENCE [LARGE SCALE GENOMIC DNA]</scope>
    <source>
        <strain evidence="7 8">CSC3H3</strain>
    </source>
</reference>
<sequence>MQQLSTRHLIAIIAICEAGSVTAAAAELNVTQPALSATIRQAEEIVGIALFDRTSRRAKPTSAGLALIPEARRILTDVSRATQQLRDLAEGRIGHLSIASLPSAIAEIVAPALRRFVAEYPGIRVAVRDALNTEVARAVKSGEADLGFGVPAEDENNLKTKMLFEDRFIAVLPAGHFLGDRETVSWEDLRSETLIEGAKGSNTRASVREHLKVEGVGSAIECSFVPTTIGMVRNGLGVSVLSELACRIFANDDQIALRPLLPIVTRPISILQRADRDLSPAAQLFMNFLEFS</sequence>
<dbReference type="SUPFAM" id="SSF53850">
    <property type="entry name" value="Periplasmic binding protein-like II"/>
    <property type="match status" value="1"/>
</dbReference>
<gene>
    <name evidence="7" type="ORF">CSC3H3_01170</name>
</gene>
<dbReference type="InterPro" id="IPR000847">
    <property type="entry name" value="LysR_HTH_N"/>
</dbReference>
<keyword evidence="5" id="KW-0732">Signal</keyword>
<name>A0ABM6Q6A6_9PROT</name>
<evidence type="ECO:0000256" key="2">
    <source>
        <dbReference type="ARBA" id="ARBA00023015"/>
    </source>
</evidence>
<accession>A0ABM6Q6A6</accession>
<protein>
    <recommendedName>
        <fullName evidence="6">HTH lysR-type domain-containing protein</fullName>
    </recommendedName>
</protein>
<proteinExistence type="inferred from homology"/>
<dbReference type="Gene3D" id="3.40.190.290">
    <property type="match status" value="1"/>
</dbReference>
<dbReference type="RefSeq" id="WP_101283160.1">
    <property type="nucleotide sequence ID" value="NZ_CP024199.1"/>
</dbReference>
<dbReference type="Gene3D" id="1.10.10.10">
    <property type="entry name" value="Winged helix-like DNA-binding domain superfamily/Winged helix DNA-binding domain"/>
    <property type="match status" value="1"/>
</dbReference>
<keyword evidence="3" id="KW-0238">DNA-binding</keyword>
<keyword evidence="8" id="KW-1185">Reference proteome</keyword>
<evidence type="ECO:0000259" key="6">
    <source>
        <dbReference type="PROSITE" id="PS50931"/>
    </source>
</evidence>
<dbReference type="InterPro" id="IPR036390">
    <property type="entry name" value="WH_DNA-bd_sf"/>
</dbReference>
<dbReference type="Pfam" id="PF00126">
    <property type="entry name" value="HTH_1"/>
    <property type="match status" value="1"/>
</dbReference>